<sequence length="351" mass="38901">MCGPHCCAFYGKRRQPTKEPAVPRGQLPAVALRSKPSRRVRYAYSALRRARARPCQLVQSPFLYGFDEELCAEYVSQPLATPPSCPANLTQGVPRLYHAVGKGAARPPNVDMNAAVHLRGFEVRYHDDKSAAAYVSEHCGEEAGQAYRCFVAPAYRADLFRFCAMYAEGGVYVDTDIVLLEPIGSIVNTCDGASIGYDIPAAARQSERKQMKLLASVPSHPLARCMVESIVDNVRHRFVSRKRPLLLTGPELLQECYNRTRAASDIMVTYRDSVRAVYPYTGLVGARGLIAFEQPNTMDYPQTTSTPISGDMRWTSKTFRQPVSSQVAAMRYGSLTSKGRIYTRGCAVPKR</sequence>
<dbReference type="InterPro" id="IPR007577">
    <property type="entry name" value="GlycoTrfase_DXD_sugar-bd_CS"/>
</dbReference>
<dbReference type="Pfam" id="PF04488">
    <property type="entry name" value="Gly_transf_sug"/>
    <property type="match status" value="1"/>
</dbReference>
<name>A0A0D3J7U8_EMIH1</name>
<dbReference type="GeneID" id="17265084"/>
<dbReference type="GO" id="GO:0000136">
    <property type="term" value="C:mannan polymerase complex"/>
    <property type="evidence" value="ECO:0007669"/>
    <property type="project" value="TreeGrafter"/>
</dbReference>
<dbReference type="GO" id="GO:0000009">
    <property type="term" value="F:alpha-1,6-mannosyltransferase activity"/>
    <property type="evidence" value="ECO:0007669"/>
    <property type="project" value="InterPro"/>
</dbReference>
<dbReference type="RefSeq" id="XP_005772012.1">
    <property type="nucleotide sequence ID" value="XM_005771955.1"/>
</dbReference>
<dbReference type="InterPro" id="IPR039367">
    <property type="entry name" value="Och1-like"/>
</dbReference>
<dbReference type="OMA" id="ARCMVES"/>
<organism evidence="1 2">
    <name type="scientific">Emiliania huxleyi (strain CCMP1516)</name>
    <dbReference type="NCBI Taxonomy" id="280463"/>
    <lineage>
        <taxon>Eukaryota</taxon>
        <taxon>Haptista</taxon>
        <taxon>Haptophyta</taxon>
        <taxon>Prymnesiophyceae</taxon>
        <taxon>Isochrysidales</taxon>
        <taxon>Noelaerhabdaceae</taxon>
        <taxon>Emiliania</taxon>
    </lineage>
</organism>
<dbReference type="STRING" id="2903.R1CA90"/>
<evidence type="ECO:0000313" key="2">
    <source>
        <dbReference type="Proteomes" id="UP000013827"/>
    </source>
</evidence>
<dbReference type="HOGENOM" id="CLU_840539_0_0_1"/>
<dbReference type="eggNOG" id="ENOG502S8XC">
    <property type="taxonomic scope" value="Eukaryota"/>
</dbReference>
<accession>A0A0D3J7U8</accession>
<dbReference type="SUPFAM" id="SSF53448">
    <property type="entry name" value="Nucleotide-diphospho-sugar transferases"/>
    <property type="match status" value="1"/>
</dbReference>
<keyword evidence="2" id="KW-1185">Reference proteome</keyword>
<dbReference type="Gene3D" id="3.90.550.20">
    <property type="match status" value="1"/>
</dbReference>
<dbReference type="PANTHER" id="PTHR31834">
    <property type="entry name" value="INITIATION-SPECIFIC ALPHA-1,6-MANNOSYLTRANSFERASE"/>
    <property type="match status" value="1"/>
</dbReference>
<dbReference type="KEGG" id="ehx:EMIHUDRAFT_209204"/>
<dbReference type="InterPro" id="IPR029044">
    <property type="entry name" value="Nucleotide-diphossugar_trans"/>
</dbReference>
<dbReference type="AlphaFoldDB" id="A0A0D3J7U8"/>
<dbReference type="EnsemblProtists" id="EOD19583">
    <property type="protein sequence ID" value="EOD19583"/>
    <property type="gene ID" value="EMIHUDRAFT_209204"/>
</dbReference>
<reference evidence="2" key="1">
    <citation type="journal article" date="2013" name="Nature">
        <title>Pan genome of the phytoplankton Emiliania underpins its global distribution.</title>
        <authorList>
            <person name="Read B.A."/>
            <person name="Kegel J."/>
            <person name="Klute M.J."/>
            <person name="Kuo A."/>
            <person name="Lefebvre S.C."/>
            <person name="Maumus F."/>
            <person name="Mayer C."/>
            <person name="Miller J."/>
            <person name="Monier A."/>
            <person name="Salamov A."/>
            <person name="Young J."/>
            <person name="Aguilar M."/>
            <person name="Claverie J.M."/>
            <person name="Frickenhaus S."/>
            <person name="Gonzalez K."/>
            <person name="Herman E.K."/>
            <person name="Lin Y.C."/>
            <person name="Napier J."/>
            <person name="Ogata H."/>
            <person name="Sarno A.F."/>
            <person name="Shmutz J."/>
            <person name="Schroeder D."/>
            <person name="de Vargas C."/>
            <person name="Verret F."/>
            <person name="von Dassow P."/>
            <person name="Valentin K."/>
            <person name="Van de Peer Y."/>
            <person name="Wheeler G."/>
            <person name="Dacks J.B."/>
            <person name="Delwiche C.F."/>
            <person name="Dyhrman S.T."/>
            <person name="Glockner G."/>
            <person name="John U."/>
            <person name="Richards T."/>
            <person name="Worden A.Z."/>
            <person name="Zhang X."/>
            <person name="Grigoriev I.V."/>
            <person name="Allen A.E."/>
            <person name="Bidle K."/>
            <person name="Borodovsky M."/>
            <person name="Bowler C."/>
            <person name="Brownlee C."/>
            <person name="Cock J.M."/>
            <person name="Elias M."/>
            <person name="Gladyshev V.N."/>
            <person name="Groth M."/>
            <person name="Guda C."/>
            <person name="Hadaegh A."/>
            <person name="Iglesias-Rodriguez M.D."/>
            <person name="Jenkins J."/>
            <person name="Jones B.M."/>
            <person name="Lawson T."/>
            <person name="Leese F."/>
            <person name="Lindquist E."/>
            <person name="Lobanov A."/>
            <person name="Lomsadze A."/>
            <person name="Malik S.B."/>
            <person name="Marsh M.E."/>
            <person name="Mackinder L."/>
            <person name="Mock T."/>
            <person name="Mueller-Roeber B."/>
            <person name="Pagarete A."/>
            <person name="Parker M."/>
            <person name="Probert I."/>
            <person name="Quesneville H."/>
            <person name="Raines C."/>
            <person name="Rensing S.A."/>
            <person name="Riano-Pachon D.M."/>
            <person name="Richier S."/>
            <person name="Rokitta S."/>
            <person name="Shiraiwa Y."/>
            <person name="Soanes D.M."/>
            <person name="van der Giezen M."/>
            <person name="Wahlund T.M."/>
            <person name="Williams B."/>
            <person name="Wilson W."/>
            <person name="Wolfe G."/>
            <person name="Wurch L.L."/>
        </authorList>
    </citation>
    <scope>NUCLEOTIDE SEQUENCE</scope>
</reference>
<protein>
    <recommendedName>
        <fullName evidence="3">Alpha 1,4-glycosyltransferase domain-containing protein</fullName>
    </recommendedName>
</protein>
<reference evidence="1" key="2">
    <citation type="submission" date="2024-10" db="UniProtKB">
        <authorList>
            <consortium name="EnsemblProtists"/>
        </authorList>
    </citation>
    <scope>IDENTIFICATION</scope>
</reference>
<dbReference type="GO" id="GO:0006487">
    <property type="term" value="P:protein N-linked glycosylation"/>
    <property type="evidence" value="ECO:0007669"/>
    <property type="project" value="TreeGrafter"/>
</dbReference>
<dbReference type="PANTHER" id="PTHR31834:SF1">
    <property type="entry name" value="INITIATION-SPECIFIC ALPHA-1,6-MANNOSYLTRANSFERASE"/>
    <property type="match status" value="1"/>
</dbReference>
<proteinExistence type="predicted"/>
<evidence type="ECO:0000313" key="1">
    <source>
        <dbReference type="EnsemblProtists" id="EOD19583"/>
    </source>
</evidence>
<evidence type="ECO:0008006" key="3">
    <source>
        <dbReference type="Google" id="ProtNLM"/>
    </source>
</evidence>
<dbReference type="PaxDb" id="2903-EOD19583"/>
<dbReference type="Proteomes" id="UP000013827">
    <property type="component" value="Unassembled WGS sequence"/>
</dbReference>